<name>A0A5M9NWI3_9VIBR</name>
<accession>A0A5M9NWI3</accession>
<gene>
    <name evidence="2" type="ORF">F4W18_13065</name>
</gene>
<keyword evidence="3" id="KW-1185">Reference proteome</keyword>
<keyword evidence="1" id="KW-0732">Signal</keyword>
<dbReference type="EMBL" id="VXJS01000007">
    <property type="protein sequence ID" value="KAA8675551.1"/>
    <property type="molecule type" value="Genomic_DNA"/>
</dbReference>
<proteinExistence type="predicted"/>
<sequence>MKLIPVVLLTFSTLVMANESQKPVITSSNTTNSHQSTTRQIVEMPDYERLFGAITSNKGDINALKVSLLNFYSSLLPVLRYEALVLEVPEALTAYSSAESASYELAKLHLIDPETLEPSEYQFYERVVVEDSYEIAKELVLNVLPFIPSPESDQQKSLTKNVNAQAQEAINYETY</sequence>
<dbReference type="AlphaFoldDB" id="A0A5M9NWI3"/>
<evidence type="ECO:0000256" key="1">
    <source>
        <dbReference type="SAM" id="SignalP"/>
    </source>
</evidence>
<protein>
    <submittedName>
        <fullName evidence="2">Uncharacterized protein</fullName>
    </submittedName>
</protein>
<feature type="signal peptide" evidence="1">
    <location>
        <begin position="1"/>
        <end position="17"/>
    </location>
</feature>
<reference evidence="2 3" key="1">
    <citation type="submission" date="2019-09" db="EMBL/GenBank/DDBJ databases">
        <title>Draft genome sequence of various Type strains from the CCUG.</title>
        <authorList>
            <person name="Pineiro-Iglesias B."/>
            <person name="Tunovic T."/>
            <person name="Unosson C."/>
            <person name="Inganas E."/>
            <person name="Ohlen M."/>
            <person name="Cardew S."/>
            <person name="Jensie-Markopoulos S."/>
            <person name="Salva-Serra F."/>
            <person name="Jaen-Luchoro D."/>
            <person name="Karlsson R."/>
            <person name="Svensson-Stadler L."/>
            <person name="Chun J."/>
            <person name="Moore E."/>
        </authorList>
    </citation>
    <scope>NUCLEOTIDE SEQUENCE [LARGE SCALE GENOMIC DNA]</scope>
    <source>
        <strain evidence="2 3">CCUG 56969T</strain>
    </source>
</reference>
<organism evidence="2 3">
    <name type="scientific">Vibrio gigantis</name>
    <dbReference type="NCBI Taxonomy" id="296199"/>
    <lineage>
        <taxon>Bacteria</taxon>
        <taxon>Pseudomonadati</taxon>
        <taxon>Pseudomonadota</taxon>
        <taxon>Gammaproteobacteria</taxon>
        <taxon>Vibrionales</taxon>
        <taxon>Vibrionaceae</taxon>
        <taxon>Vibrio</taxon>
    </lineage>
</organism>
<comment type="caution">
    <text evidence="2">The sequence shown here is derived from an EMBL/GenBank/DDBJ whole genome shotgun (WGS) entry which is preliminary data.</text>
</comment>
<dbReference type="Proteomes" id="UP000322521">
    <property type="component" value="Unassembled WGS sequence"/>
</dbReference>
<feature type="chain" id="PRO_5024464842" evidence="1">
    <location>
        <begin position="18"/>
        <end position="175"/>
    </location>
</feature>
<evidence type="ECO:0000313" key="3">
    <source>
        <dbReference type="Proteomes" id="UP000322521"/>
    </source>
</evidence>
<dbReference type="RefSeq" id="WP_086715044.1">
    <property type="nucleotide sequence ID" value="NZ_AP025494.1"/>
</dbReference>
<evidence type="ECO:0000313" key="2">
    <source>
        <dbReference type="EMBL" id="KAA8675551.1"/>
    </source>
</evidence>